<name>R7TEU2_CAPTE</name>
<reference evidence="3" key="1">
    <citation type="submission" date="2012-12" db="EMBL/GenBank/DDBJ databases">
        <authorList>
            <person name="Hellsten U."/>
            <person name="Grimwood J."/>
            <person name="Chapman J.A."/>
            <person name="Shapiro H."/>
            <person name="Aerts A."/>
            <person name="Otillar R.P."/>
            <person name="Terry A.Y."/>
            <person name="Boore J.L."/>
            <person name="Simakov O."/>
            <person name="Marletaz F."/>
            <person name="Cho S.-J."/>
            <person name="Edsinger-Gonzales E."/>
            <person name="Havlak P."/>
            <person name="Kuo D.-H."/>
            <person name="Larsson T."/>
            <person name="Lv J."/>
            <person name="Arendt D."/>
            <person name="Savage R."/>
            <person name="Osoegawa K."/>
            <person name="de Jong P."/>
            <person name="Lindberg D.R."/>
            <person name="Seaver E.C."/>
            <person name="Weisblat D.A."/>
            <person name="Putnam N.H."/>
            <person name="Grigoriev I.V."/>
            <person name="Rokhsar D.S."/>
        </authorList>
    </citation>
    <scope>NUCLEOTIDE SEQUENCE</scope>
    <source>
        <strain evidence="3">I ESC-2004</strain>
    </source>
</reference>
<dbReference type="HOGENOM" id="CLU_2284402_0_0_1"/>
<reference evidence="2" key="3">
    <citation type="submission" date="2015-06" db="UniProtKB">
        <authorList>
            <consortium name="EnsemblMetazoa"/>
        </authorList>
    </citation>
    <scope>IDENTIFICATION</scope>
</reference>
<organism evidence="1">
    <name type="scientific">Capitella teleta</name>
    <name type="common">Polychaete worm</name>
    <dbReference type="NCBI Taxonomy" id="283909"/>
    <lineage>
        <taxon>Eukaryota</taxon>
        <taxon>Metazoa</taxon>
        <taxon>Spiralia</taxon>
        <taxon>Lophotrochozoa</taxon>
        <taxon>Annelida</taxon>
        <taxon>Polychaeta</taxon>
        <taxon>Sedentaria</taxon>
        <taxon>Scolecida</taxon>
        <taxon>Capitellidae</taxon>
        <taxon>Capitella</taxon>
    </lineage>
</organism>
<feature type="non-terminal residue" evidence="1">
    <location>
        <position position="102"/>
    </location>
</feature>
<gene>
    <name evidence="1" type="ORF">CAPTEDRAFT_189574</name>
</gene>
<evidence type="ECO:0000313" key="2">
    <source>
        <dbReference type="EnsemblMetazoa" id="CapteP189574"/>
    </source>
</evidence>
<proteinExistence type="predicted"/>
<evidence type="ECO:0000313" key="3">
    <source>
        <dbReference type="Proteomes" id="UP000014760"/>
    </source>
</evidence>
<dbReference type="AlphaFoldDB" id="R7TEU2"/>
<reference evidence="1 3" key="2">
    <citation type="journal article" date="2013" name="Nature">
        <title>Insights into bilaterian evolution from three spiralian genomes.</title>
        <authorList>
            <person name="Simakov O."/>
            <person name="Marletaz F."/>
            <person name="Cho S.J."/>
            <person name="Edsinger-Gonzales E."/>
            <person name="Havlak P."/>
            <person name="Hellsten U."/>
            <person name="Kuo D.H."/>
            <person name="Larsson T."/>
            <person name="Lv J."/>
            <person name="Arendt D."/>
            <person name="Savage R."/>
            <person name="Osoegawa K."/>
            <person name="de Jong P."/>
            <person name="Grimwood J."/>
            <person name="Chapman J.A."/>
            <person name="Shapiro H."/>
            <person name="Aerts A."/>
            <person name="Otillar R.P."/>
            <person name="Terry A.Y."/>
            <person name="Boore J.L."/>
            <person name="Grigoriev I.V."/>
            <person name="Lindberg D.R."/>
            <person name="Seaver E.C."/>
            <person name="Weisblat D.A."/>
            <person name="Putnam N.H."/>
            <person name="Rokhsar D.S."/>
        </authorList>
    </citation>
    <scope>NUCLEOTIDE SEQUENCE</scope>
    <source>
        <strain evidence="1 3">I ESC-2004</strain>
    </source>
</reference>
<keyword evidence="3" id="KW-1185">Reference proteome</keyword>
<dbReference type="EMBL" id="AMQN01032545">
    <property type="status" value="NOT_ANNOTATED_CDS"/>
    <property type="molecule type" value="Genomic_DNA"/>
</dbReference>
<accession>R7TEU2</accession>
<protein>
    <submittedName>
        <fullName evidence="1 2">Uncharacterized protein</fullName>
    </submittedName>
</protein>
<dbReference type="EMBL" id="KB311279">
    <property type="protein sequence ID" value="ELT89586.1"/>
    <property type="molecule type" value="Genomic_DNA"/>
</dbReference>
<dbReference type="Proteomes" id="UP000014760">
    <property type="component" value="Unassembled WGS sequence"/>
</dbReference>
<evidence type="ECO:0000313" key="1">
    <source>
        <dbReference type="EMBL" id="ELT89586.1"/>
    </source>
</evidence>
<dbReference type="EnsemblMetazoa" id="CapteT189574">
    <property type="protein sequence ID" value="CapteP189574"/>
    <property type="gene ID" value="CapteG189574"/>
</dbReference>
<sequence>MRKMLRSKRLVMTDVSDPYSYNKKCWNLTESGIQTSVFTNGVFLDQSLLNTARSLPSTTSEVLSQVDLSAVCQSSLCLECVTLQSETPEELHKDRFISNPRK</sequence>